<protein>
    <submittedName>
        <fullName evidence="2">F-box family protein</fullName>
    </submittedName>
</protein>
<dbReference type="EMBL" id="KE133286">
    <property type="protein sequence ID" value="EOY20486.1"/>
    <property type="molecule type" value="Genomic_DNA"/>
</dbReference>
<dbReference type="STRING" id="3641.S1S461"/>
<organism evidence="2 3">
    <name type="scientific">Theobroma cacao</name>
    <name type="common">Cacao</name>
    <name type="synonym">Cocoa</name>
    <dbReference type="NCBI Taxonomy" id="3641"/>
    <lineage>
        <taxon>Eukaryota</taxon>
        <taxon>Viridiplantae</taxon>
        <taxon>Streptophyta</taxon>
        <taxon>Embryophyta</taxon>
        <taxon>Tracheophyta</taxon>
        <taxon>Spermatophyta</taxon>
        <taxon>Magnoliopsida</taxon>
        <taxon>eudicotyledons</taxon>
        <taxon>Gunneridae</taxon>
        <taxon>Pentapetalae</taxon>
        <taxon>rosids</taxon>
        <taxon>malvids</taxon>
        <taxon>Malvales</taxon>
        <taxon>Malvaceae</taxon>
        <taxon>Byttnerioideae</taxon>
        <taxon>Theobroma</taxon>
    </lineage>
</organism>
<dbReference type="PANTHER" id="PTHR34145">
    <property type="entry name" value="OS02G0105600 PROTEIN"/>
    <property type="match status" value="1"/>
</dbReference>
<gene>
    <name evidence="2" type="ORF">TCM_046348</name>
</gene>
<evidence type="ECO:0000313" key="3">
    <source>
        <dbReference type="Proteomes" id="UP000026915"/>
    </source>
</evidence>
<dbReference type="InterPro" id="IPR036047">
    <property type="entry name" value="F-box-like_dom_sf"/>
</dbReference>
<dbReference type="InParanoid" id="S1S461"/>
<dbReference type="Gene3D" id="1.20.1280.50">
    <property type="match status" value="1"/>
</dbReference>
<evidence type="ECO:0000259" key="1">
    <source>
        <dbReference type="PROSITE" id="PS50181"/>
    </source>
</evidence>
<feature type="domain" description="F-box" evidence="1">
    <location>
        <begin position="83"/>
        <end position="119"/>
    </location>
</feature>
<dbReference type="Gramene" id="EOY20486">
    <property type="protein sequence ID" value="EOY20486"/>
    <property type="gene ID" value="TCM_046348"/>
</dbReference>
<dbReference type="InterPro" id="IPR032675">
    <property type="entry name" value="LRR_dom_sf"/>
</dbReference>
<dbReference type="InterPro" id="IPR053781">
    <property type="entry name" value="F-box_AtFBL13-like"/>
</dbReference>
<keyword evidence="3" id="KW-1185">Reference proteome</keyword>
<dbReference type="InterPro" id="IPR055357">
    <property type="entry name" value="LRR_At1g61320_AtMIF1"/>
</dbReference>
<sequence>MANIKMSSIKVTRSTKLKHLKAVKLGGFANEEEEFDLAKQLKEVLEAEPLIIRWDGTALQKVKAKIKPKKTRDRILDFERDKVDVISSLPDHILCRIISFLPFESVVQISVLSTRWKNLWKMALVKDGTNKEAVTAVLNFLSDFPQPRDKWGMQYNFDQGSVLVVAIAPTGILHLDFSAGKQESQRQFSLSLGRNQRIYYYHQPSLSTAFNLKALYLVSVSHVSSEMVSCLLSNIPSLESLTIAKCNGLQSIQLESNSELKKLTVLDCLQLESIRMHINLQFSLNSFQCRGRVVSFNIRMIAMKIHYTPRTLLQIIIHLWTWKMPCLILDKALATMASMYMALNSSFKA</sequence>
<dbReference type="Pfam" id="PF23622">
    <property type="entry name" value="LRR_At1g61320_AtMIF1"/>
    <property type="match status" value="1"/>
</dbReference>
<dbReference type="PANTHER" id="PTHR34145:SF53">
    <property type="entry name" value="LEUCINE-RICH REPEAT DOMAIN SUPERFAMILY"/>
    <property type="match status" value="1"/>
</dbReference>
<dbReference type="InterPro" id="IPR053772">
    <property type="entry name" value="At1g61320/At1g61330-like"/>
</dbReference>
<dbReference type="HOGENOM" id="CLU_795490_0_0_1"/>
<name>S1S461_THECC</name>
<dbReference type="eggNOG" id="ENOG502QTMV">
    <property type="taxonomic scope" value="Eukaryota"/>
</dbReference>
<reference evidence="2 3" key="1">
    <citation type="journal article" date="2013" name="Genome Biol.">
        <title>The genome sequence of the most widely cultivated cacao type and its use to identify candidate genes regulating pod color.</title>
        <authorList>
            <person name="Motamayor J.C."/>
            <person name="Mockaitis K."/>
            <person name="Schmutz J."/>
            <person name="Haiminen N."/>
            <person name="Iii D.L."/>
            <person name="Cornejo O."/>
            <person name="Findley S.D."/>
            <person name="Zheng P."/>
            <person name="Utro F."/>
            <person name="Royaert S."/>
            <person name="Saski C."/>
            <person name="Jenkins J."/>
            <person name="Podicheti R."/>
            <person name="Zhao M."/>
            <person name="Scheffler B.E."/>
            <person name="Stack J.C."/>
            <person name="Feltus F.A."/>
            <person name="Mustiga G.M."/>
            <person name="Amores F."/>
            <person name="Phillips W."/>
            <person name="Marelli J.P."/>
            <person name="May G.D."/>
            <person name="Shapiro H."/>
            <person name="Ma J."/>
            <person name="Bustamante C.D."/>
            <person name="Schnell R.J."/>
            <person name="Main D."/>
            <person name="Gilbert D."/>
            <person name="Parida L."/>
            <person name="Kuhn D.N."/>
        </authorList>
    </citation>
    <scope>NUCLEOTIDE SEQUENCE [LARGE SCALE GENOMIC DNA]</scope>
    <source>
        <strain evidence="3">cv. Matina 1-6</strain>
    </source>
</reference>
<dbReference type="PROSITE" id="PS50181">
    <property type="entry name" value="FBOX"/>
    <property type="match status" value="1"/>
</dbReference>
<proteinExistence type="predicted"/>
<dbReference type="InterPro" id="IPR001810">
    <property type="entry name" value="F-box_dom"/>
</dbReference>
<dbReference type="Proteomes" id="UP000026915">
    <property type="component" value="Unassembled WGS sequence"/>
</dbReference>
<dbReference type="AlphaFoldDB" id="S1S461"/>
<dbReference type="SUPFAM" id="SSF52047">
    <property type="entry name" value="RNI-like"/>
    <property type="match status" value="1"/>
</dbReference>
<dbReference type="CDD" id="cd22160">
    <property type="entry name" value="F-box_AtFBL13-like"/>
    <property type="match status" value="1"/>
</dbReference>
<evidence type="ECO:0000313" key="2">
    <source>
        <dbReference type="EMBL" id="EOY20486.1"/>
    </source>
</evidence>
<dbReference type="Gene3D" id="3.80.10.10">
    <property type="entry name" value="Ribonuclease Inhibitor"/>
    <property type="match status" value="1"/>
</dbReference>
<accession>S1S461</accession>
<dbReference type="Pfam" id="PF00646">
    <property type="entry name" value="F-box"/>
    <property type="match status" value="1"/>
</dbReference>
<dbReference type="SUPFAM" id="SSF81383">
    <property type="entry name" value="F-box domain"/>
    <property type="match status" value="1"/>
</dbReference>